<evidence type="ECO:0000313" key="1">
    <source>
        <dbReference type="EMBL" id="GAA4062160.1"/>
    </source>
</evidence>
<dbReference type="InterPro" id="IPR011049">
    <property type="entry name" value="Serralysin-like_metalloprot_C"/>
</dbReference>
<sequence length="471" mass="50252">MEIKKILFYCIFLISFISKAQVGIGRVSPNASSMLDITSNNKGLLIPRVSLTSSSDVTTIASPTTSLLVYNSGFAPNGYYYWNGTLWVQLATVNNTNWTISGNSGTSSATNFIGTTDDVDLVIRRNNIRSGFIGNPTIASGNKNTSFGANSLNAVGTGIRNTAIGTNVMPSNTTGQLNVSIGDQSMFSNLTGNTNTVIGVGALYSNSSGNENVALGRNALTSANANNNTALGFASLRQNSTGTNNVAIGHQAGYNETGSNKLYIEMSTAANGTDSSIDNALIYGEFNNRIVRTNGTIQVGNPATSGYSFPTSRGTVGQVLQTDGTGGTSWANSVNSLSLVRTNLSANQNVASTGWQKITFNTIAFDTNSEFNTTTNRFTATKAGYYEVNAGFHTFNKSDAEYYGIAVYKNGVEYQETSSHHYGDKLISRIINCTINLIPGDYLEIYIFNGNAPSTIDAYTGKSYFEIKQLK</sequence>
<protein>
    <recommendedName>
        <fullName evidence="3">C1q domain-containing protein</fullName>
    </recommendedName>
</protein>
<reference evidence="2" key="1">
    <citation type="journal article" date="2019" name="Int. J. Syst. Evol. Microbiol.">
        <title>The Global Catalogue of Microorganisms (GCM) 10K type strain sequencing project: providing services to taxonomists for standard genome sequencing and annotation.</title>
        <authorList>
            <consortium name="The Broad Institute Genomics Platform"/>
            <consortium name="The Broad Institute Genome Sequencing Center for Infectious Disease"/>
            <person name="Wu L."/>
            <person name="Ma J."/>
        </authorList>
    </citation>
    <scope>NUCLEOTIDE SEQUENCE [LARGE SCALE GENOMIC DNA]</scope>
    <source>
        <strain evidence="2">JCM 17069</strain>
    </source>
</reference>
<evidence type="ECO:0000313" key="2">
    <source>
        <dbReference type="Proteomes" id="UP001500367"/>
    </source>
</evidence>
<proteinExistence type="predicted"/>
<evidence type="ECO:0008006" key="3">
    <source>
        <dbReference type="Google" id="ProtNLM"/>
    </source>
</evidence>
<dbReference type="Proteomes" id="UP001500367">
    <property type="component" value="Unassembled WGS sequence"/>
</dbReference>
<dbReference type="InterPro" id="IPR008983">
    <property type="entry name" value="Tumour_necrosis_fac-like_dom"/>
</dbReference>
<dbReference type="Gene3D" id="2.60.120.40">
    <property type="match status" value="1"/>
</dbReference>
<dbReference type="SUPFAM" id="SSF49842">
    <property type="entry name" value="TNF-like"/>
    <property type="match status" value="1"/>
</dbReference>
<keyword evidence="2" id="KW-1185">Reference proteome</keyword>
<name>A0ABP7V924_9FLAO</name>
<accession>A0ABP7V924</accession>
<comment type="caution">
    <text evidence="1">The sequence shown here is derived from an EMBL/GenBank/DDBJ whole genome shotgun (WGS) entry which is preliminary data.</text>
</comment>
<organism evidence="1 2">
    <name type="scientific">Flavobacterium cheonanense</name>
    <dbReference type="NCBI Taxonomy" id="706183"/>
    <lineage>
        <taxon>Bacteria</taxon>
        <taxon>Pseudomonadati</taxon>
        <taxon>Bacteroidota</taxon>
        <taxon>Flavobacteriia</taxon>
        <taxon>Flavobacteriales</taxon>
        <taxon>Flavobacteriaceae</taxon>
        <taxon>Flavobacterium</taxon>
    </lineage>
</organism>
<gene>
    <name evidence="1" type="ORF">GCM10022389_03350</name>
</gene>
<dbReference type="EMBL" id="BAABCT010000001">
    <property type="protein sequence ID" value="GAA4062160.1"/>
    <property type="molecule type" value="Genomic_DNA"/>
</dbReference>
<dbReference type="RefSeq" id="WP_344815089.1">
    <property type="nucleotide sequence ID" value="NZ_BAABCT010000001.1"/>
</dbReference>
<dbReference type="Gene3D" id="2.150.10.10">
    <property type="entry name" value="Serralysin-like metalloprotease, C-terminal"/>
    <property type="match status" value="1"/>
</dbReference>